<evidence type="ECO:0000313" key="3">
    <source>
        <dbReference type="Proteomes" id="UP000199048"/>
    </source>
</evidence>
<dbReference type="Pfam" id="PF13193">
    <property type="entry name" value="AMP-binding_C"/>
    <property type="match status" value="1"/>
</dbReference>
<keyword evidence="3" id="KW-1185">Reference proteome</keyword>
<dbReference type="InterPro" id="IPR025110">
    <property type="entry name" value="AMP-bd_C"/>
</dbReference>
<dbReference type="Proteomes" id="UP000199048">
    <property type="component" value="Unassembled WGS sequence"/>
</dbReference>
<evidence type="ECO:0000313" key="2">
    <source>
        <dbReference type="EMBL" id="SFM95826.1"/>
    </source>
</evidence>
<dbReference type="Gene3D" id="3.30.300.30">
    <property type="match status" value="1"/>
</dbReference>
<dbReference type="SUPFAM" id="SSF56801">
    <property type="entry name" value="Acetyl-CoA synthetase-like"/>
    <property type="match status" value="1"/>
</dbReference>
<accession>A0A1I4V3R0</accession>
<dbReference type="EMBL" id="FOTK01000086">
    <property type="protein sequence ID" value="SFM95826.1"/>
    <property type="molecule type" value="Genomic_DNA"/>
</dbReference>
<keyword evidence="2" id="KW-0436">Ligase</keyword>
<sequence length="359" mass="39579">MRLDHGSGTGLGCDSLEKLWLASAANEMFNLHELGSEGDLLTNPTFGAWIEHIEEAWRSGITSMTFSTSGATGRPKRCTHDAGHLHTEAEFLSDLFRDRQRIVSLIPAHHAYGFLFSALLPDALAVEHLDATYLSPGDLARSLAPGDLVVTFPERWQWLERSLAVWPMDVEGVVSTAPCPQGLIAALHDRGLAGMTEVYGTSETAGVAVRRWPEPSYRLMSHWRFAERDSDVAPMVVHRSGRRYPLPDDLRTQDDDRFQLLGRRDGAVQVGGVNVYPNQVAAQLGEHPGVRSAAARLMRPEEGRRLKAFIVPEAGIEEATLREDLRAWMESTLPTPARPAALTFGPHLPVGRTGKPADW</sequence>
<dbReference type="InterPro" id="IPR050237">
    <property type="entry name" value="ATP-dep_AMP-bd_enzyme"/>
</dbReference>
<name>A0A1I4V3R0_9HYPH</name>
<dbReference type="RefSeq" id="WP_167367898.1">
    <property type="nucleotide sequence ID" value="NZ_FOTK01000086.1"/>
</dbReference>
<dbReference type="AlphaFoldDB" id="A0A1I4V3R0"/>
<gene>
    <name evidence="2" type="ORF">SAMN05192568_10862</name>
</gene>
<dbReference type="PANTHER" id="PTHR43767:SF10">
    <property type="entry name" value="SURFACTIN SYNTHASE SUBUNIT 1"/>
    <property type="match status" value="1"/>
</dbReference>
<dbReference type="GO" id="GO:0016877">
    <property type="term" value="F:ligase activity, forming carbon-sulfur bonds"/>
    <property type="evidence" value="ECO:0007669"/>
    <property type="project" value="UniProtKB-ARBA"/>
</dbReference>
<protein>
    <submittedName>
        <fullName evidence="2">4-coumarate--CoA ligase, photoactive yellow protein activation family</fullName>
    </submittedName>
</protein>
<dbReference type="InterPro" id="IPR042099">
    <property type="entry name" value="ANL_N_sf"/>
</dbReference>
<dbReference type="InterPro" id="IPR045851">
    <property type="entry name" value="AMP-bd_C_sf"/>
</dbReference>
<feature type="domain" description="AMP-binding enzyme C-terminal" evidence="1">
    <location>
        <begin position="282"/>
        <end position="355"/>
    </location>
</feature>
<reference evidence="3" key="1">
    <citation type="submission" date="2016-10" db="EMBL/GenBank/DDBJ databases">
        <authorList>
            <person name="Varghese N."/>
            <person name="Submissions S."/>
        </authorList>
    </citation>
    <scope>NUCLEOTIDE SEQUENCE [LARGE SCALE GENOMIC DNA]</scope>
    <source>
        <strain evidence="3">BL36</strain>
    </source>
</reference>
<dbReference type="STRING" id="582667.SAMN05192568_10862"/>
<organism evidence="2 3">
    <name type="scientific">Methylobacterium pseudosasicola</name>
    <dbReference type="NCBI Taxonomy" id="582667"/>
    <lineage>
        <taxon>Bacteria</taxon>
        <taxon>Pseudomonadati</taxon>
        <taxon>Pseudomonadota</taxon>
        <taxon>Alphaproteobacteria</taxon>
        <taxon>Hyphomicrobiales</taxon>
        <taxon>Methylobacteriaceae</taxon>
        <taxon>Methylobacterium</taxon>
    </lineage>
</organism>
<dbReference type="PANTHER" id="PTHR43767">
    <property type="entry name" value="LONG-CHAIN-FATTY-ACID--COA LIGASE"/>
    <property type="match status" value="1"/>
</dbReference>
<dbReference type="Gene3D" id="3.40.50.12780">
    <property type="entry name" value="N-terminal domain of ligase-like"/>
    <property type="match status" value="1"/>
</dbReference>
<proteinExistence type="predicted"/>
<evidence type="ECO:0000259" key="1">
    <source>
        <dbReference type="Pfam" id="PF13193"/>
    </source>
</evidence>